<sequence length="69" mass="7808">MIRGIDGIKPSTYSQTLNRLGCFDEPCHGIEGSKWAIFGKQNWRCGMNRKPVTVPNYALTQNPQRVLVD</sequence>
<accession>A0AAV7H5S0</accession>
<reference evidence="1 2" key="1">
    <citation type="journal article" date="2021" name="Hortic Res">
        <title>Chromosome-scale assembly of the Dendrobium chrysotoxum genome enhances the understanding of orchid evolution.</title>
        <authorList>
            <person name="Zhang Y."/>
            <person name="Zhang G.Q."/>
            <person name="Zhang D."/>
            <person name="Liu X.D."/>
            <person name="Xu X.Y."/>
            <person name="Sun W.H."/>
            <person name="Yu X."/>
            <person name="Zhu X."/>
            <person name="Wang Z.W."/>
            <person name="Zhao X."/>
            <person name="Zhong W.Y."/>
            <person name="Chen H."/>
            <person name="Yin W.L."/>
            <person name="Huang T."/>
            <person name="Niu S.C."/>
            <person name="Liu Z.J."/>
        </authorList>
    </citation>
    <scope>NUCLEOTIDE SEQUENCE [LARGE SCALE GENOMIC DNA]</scope>
    <source>
        <strain evidence="1">Lindl</strain>
    </source>
</reference>
<gene>
    <name evidence="1" type="ORF">IEQ34_007915</name>
</gene>
<organism evidence="1 2">
    <name type="scientific">Dendrobium chrysotoxum</name>
    <name type="common">Orchid</name>
    <dbReference type="NCBI Taxonomy" id="161865"/>
    <lineage>
        <taxon>Eukaryota</taxon>
        <taxon>Viridiplantae</taxon>
        <taxon>Streptophyta</taxon>
        <taxon>Embryophyta</taxon>
        <taxon>Tracheophyta</taxon>
        <taxon>Spermatophyta</taxon>
        <taxon>Magnoliopsida</taxon>
        <taxon>Liliopsida</taxon>
        <taxon>Asparagales</taxon>
        <taxon>Orchidaceae</taxon>
        <taxon>Epidendroideae</taxon>
        <taxon>Malaxideae</taxon>
        <taxon>Dendrobiinae</taxon>
        <taxon>Dendrobium</taxon>
    </lineage>
</organism>
<keyword evidence="2" id="KW-1185">Reference proteome</keyword>
<protein>
    <submittedName>
        <fullName evidence="1">Uncharacterized protein</fullName>
    </submittedName>
</protein>
<dbReference type="Proteomes" id="UP000775213">
    <property type="component" value="Unassembled WGS sequence"/>
</dbReference>
<proteinExistence type="predicted"/>
<comment type="caution">
    <text evidence="1">The sequence shown here is derived from an EMBL/GenBank/DDBJ whole genome shotgun (WGS) entry which is preliminary data.</text>
</comment>
<name>A0AAV7H5S0_DENCH</name>
<dbReference type="AlphaFoldDB" id="A0AAV7H5S0"/>
<dbReference type="EMBL" id="JAGFBR010000008">
    <property type="protein sequence ID" value="KAH0463333.1"/>
    <property type="molecule type" value="Genomic_DNA"/>
</dbReference>
<evidence type="ECO:0000313" key="2">
    <source>
        <dbReference type="Proteomes" id="UP000775213"/>
    </source>
</evidence>
<evidence type="ECO:0000313" key="1">
    <source>
        <dbReference type="EMBL" id="KAH0463333.1"/>
    </source>
</evidence>